<protein>
    <submittedName>
        <fullName evidence="1">Uncharacterized protein</fullName>
    </submittedName>
</protein>
<comment type="caution">
    <text evidence="1">The sequence shown here is derived from an EMBL/GenBank/DDBJ whole genome shotgun (WGS) entry which is preliminary data.</text>
</comment>
<gene>
    <name evidence="1" type="ORF">P9B03_11880</name>
</gene>
<accession>A0AAW9NWX6</accession>
<dbReference type="EMBL" id="JARSFG010000016">
    <property type="protein sequence ID" value="MEC1179185.1"/>
    <property type="molecule type" value="Genomic_DNA"/>
</dbReference>
<keyword evidence="2" id="KW-1185">Reference proteome</keyword>
<reference evidence="1 2" key="1">
    <citation type="submission" date="2023-03" db="EMBL/GenBank/DDBJ databases">
        <title>Bacillus Genome Sequencing.</title>
        <authorList>
            <person name="Dunlap C."/>
        </authorList>
    </citation>
    <scope>NUCLEOTIDE SEQUENCE [LARGE SCALE GENOMIC DNA]</scope>
    <source>
        <strain evidence="1 2">B-59205</strain>
    </source>
</reference>
<evidence type="ECO:0000313" key="1">
    <source>
        <dbReference type="EMBL" id="MEC1179185.1"/>
    </source>
</evidence>
<proteinExistence type="predicted"/>
<dbReference type="AlphaFoldDB" id="A0AAW9NWX6"/>
<dbReference type="Proteomes" id="UP001344888">
    <property type="component" value="Unassembled WGS sequence"/>
</dbReference>
<name>A0AAW9NWX6_9BACL</name>
<organism evidence="1 2">
    <name type="scientific">Metasolibacillus meyeri</name>
    <dbReference type="NCBI Taxonomy" id="1071052"/>
    <lineage>
        <taxon>Bacteria</taxon>
        <taxon>Bacillati</taxon>
        <taxon>Bacillota</taxon>
        <taxon>Bacilli</taxon>
        <taxon>Bacillales</taxon>
        <taxon>Caryophanaceae</taxon>
        <taxon>Metasolibacillus</taxon>
    </lineage>
</organism>
<evidence type="ECO:0000313" key="2">
    <source>
        <dbReference type="Proteomes" id="UP001344888"/>
    </source>
</evidence>
<dbReference type="RefSeq" id="WP_326123678.1">
    <property type="nucleotide sequence ID" value="NZ_JARSFG010000016.1"/>
</dbReference>
<sequence length="94" mass="11476">MNQRTKGLALNDGVREFNHFNHEIQNFYLPKGNEHILTTNLSELRYYLEEMYQIDMLHPIEKEIYERYQLTGTITYAESLYIKSNIHTYYEFKF</sequence>